<evidence type="ECO:0000313" key="3">
    <source>
        <dbReference type="Proteomes" id="UP001194468"/>
    </source>
</evidence>
<feature type="compositionally biased region" description="Basic and acidic residues" evidence="1">
    <location>
        <begin position="37"/>
        <end position="48"/>
    </location>
</feature>
<dbReference type="EMBL" id="WHUW01000009">
    <property type="protein sequence ID" value="KAF8442062.1"/>
    <property type="molecule type" value="Genomic_DNA"/>
</dbReference>
<dbReference type="AlphaFoldDB" id="A0AAD4BWN0"/>
<feature type="compositionally biased region" description="Basic residues" evidence="1">
    <location>
        <begin position="49"/>
        <end position="64"/>
    </location>
</feature>
<sequence>SPFTPIHVQQALILSSDPAGIYESRVKDRHVLLENPARESRAKKERAAKQARKHAEKHRKKLRPLGRNAAESKGLWKLEKHAARYGVADPLFRLVMHVSCFGQV</sequence>
<reference evidence="2" key="1">
    <citation type="submission" date="2019-10" db="EMBL/GenBank/DDBJ databases">
        <authorList>
            <consortium name="DOE Joint Genome Institute"/>
            <person name="Kuo A."/>
            <person name="Miyauchi S."/>
            <person name="Kiss E."/>
            <person name="Drula E."/>
            <person name="Kohler A."/>
            <person name="Sanchez-Garcia M."/>
            <person name="Andreopoulos B."/>
            <person name="Barry K.W."/>
            <person name="Bonito G."/>
            <person name="Buee M."/>
            <person name="Carver A."/>
            <person name="Chen C."/>
            <person name="Cichocki N."/>
            <person name="Clum A."/>
            <person name="Culley D."/>
            <person name="Crous P.W."/>
            <person name="Fauchery L."/>
            <person name="Girlanda M."/>
            <person name="Hayes R."/>
            <person name="Keri Z."/>
            <person name="LaButti K."/>
            <person name="Lipzen A."/>
            <person name="Lombard V."/>
            <person name="Magnuson J."/>
            <person name="Maillard F."/>
            <person name="Morin E."/>
            <person name="Murat C."/>
            <person name="Nolan M."/>
            <person name="Ohm R."/>
            <person name="Pangilinan J."/>
            <person name="Pereira M."/>
            <person name="Perotto S."/>
            <person name="Peter M."/>
            <person name="Riley R."/>
            <person name="Sitrit Y."/>
            <person name="Stielow B."/>
            <person name="Szollosi G."/>
            <person name="Zifcakova L."/>
            <person name="Stursova M."/>
            <person name="Spatafora J.W."/>
            <person name="Tedersoo L."/>
            <person name="Vaario L.-M."/>
            <person name="Yamada A."/>
            <person name="Yan M."/>
            <person name="Wang P."/>
            <person name="Xu J."/>
            <person name="Bruns T."/>
            <person name="Baldrian P."/>
            <person name="Vilgalys R."/>
            <person name="Henrissat B."/>
            <person name="Grigoriev I.V."/>
            <person name="Hibbett D."/>
            <person name="Nagy L.G."/>
            <person name="Martin F.M."/>
        </authorList>
    </citation>
    <scope>NUCLEOTIDE SEQUENCE</scope>
    <source>
        <strain evidence="2">BED1</strain>
    </source>
</reference>
<dbReference type="Proteomes" id="UP001194468">
    <property type="component" value="Unassembled WGS sequence"/>
</dbReference>
<evidence type="ECO:0000313" key="2">
    <source>
        <dbReference type="EMBL" id="KAF8442062.1"/>
    </source>
</evidence>
<keyword evidence="3" id="KW-1185">Reference proteome</keyword>
<protein>
    <submittedName>
        <fullName evidence="2">Uncharacterized protein</fullName>
    </submittedName>
</protein>
<reference evidence="2" key="2">
    <citation type="journal article" date="2020" name="Nat. Commun.">
        <title>Large-scale genome sequencing of mycorrhizal fungi provides insights into the early evolution of symbiotic traits.</title>
        <authorList>
            <person name="Miyauchi S."/>
            <person name="Kiss E."/>
            <person name="Kuo A."/>
            <person name="Drula E."/>
            <person name="Kohler A."/>
            <person name="Sanchez-Garcia M."/>
            <person name="Morin E."/>
            <person name="Andreopoulos B."/>
            <person name="Barry K.W."/>
            <person name="Bonito G."/>
            <person name="Buee M."/>
            <person name="Carver A."/>
            <person name="Chen C."/>
            <person name="Cichocki N."/>
            <person name="Clum A."/>
            <person name="Culley D."/>
            <person name="Crous P.W."/>
            <person name="Fauchery L."/>
            <person name="Girlanda M."/>
            <person name="Hayes R.D."/>
            <person name="Keri Z."/>
            <person name="LaButti K."/>
            <person name="Lipzen A."/>
            <person name="Lombard V."/>
            <person name="Magnuson J."/>
            <person name="Maillard F."/>
            <person name="Murat C."/>
            <person name="Nolan M."/>
            <person name="Ohm R.A."/>
            <person name="Pangilinan J."/>
            <person name="Pereira M.F."/>
            <person name="Perotto S."/>
            <person name="Peter M."/>
            <person name="Pfister S."/>
            <person name="Riley R."/>
            <person name="Sitrit Y."/>
            <person name="Stielow J.B."/>
            <person name="Szollosi G."/>
            <person name="Zifcakova L."/>
            <person name="Stursova M."/>
            <person name="Spatafora J.W."/>
            <person name="Tedersoo L."/>
            <person name="Vaario L.M."/>
            <person name="Yamada A."/>
            <person name="Yan M."/>
            <person name="Wang P."/>
            <person name="Xu J."/>
            <person name="Bruns T."/>
            <person name="Baldrian P."/>
            <person name="Vilgalys R."/>
            <person name="Dunand C."/>
            <person name="Henrissat B."/>
            <person name="Grigoriev I.V."/>
            <person name="Hibbett D."/>
            <person name="Nagy L.G."/>
            <person name="Martin F.M."/>
        </authorList>
    </citation>
    <scope>NUCLEOTIDE SEQUENCE</scope>
    <source>
        <strain evidence="2">BED1</strain>
    </source>
</reference>
<name>A0AAD4BWN0_BOLED</name>
<gene>
    <name evidence="2" type="ORF">L210DRAFT_3398020</name>
</gene>
<evidence type="ECO:0000256" key="1">
    <source>
        <dbReference type="SAM" id="MobiDB-lite"/>
    </source>
</evidence>
<feature type="region of interest" description="Disordered" evidence="1">
    <location>
        <begin position="37"/>
        <end position="68"/>
    </location>
</feature>
<proteinExistence type="predicted"/>
<accession>A0AAD4BWN0</accession>
<feature type="non-terminal residue" evidence="2">
    <location>
        <position position="1"/>
    </location>
</feature>
<comment type="caution">
    <text evidence="2">The sequence shown here is derived from an EMBL/GenBank/DDBJ whole genome shotgun (WGS) entry which is preliminary data.</text>
</comment>
<organism evidence="2 3">
    <name type="scientific">Boletus edulis BED1</name>
    <dbReference type="NCBI Taxonomy" id="1328754"/>
    <lineage>
        <taxon>Eukaryota</taxon>
        <taxon>Fungi</taxon>
        <taxon>Dikarya</taxon>
        <taxon>Basidiomycota</taxon>
        <taxon>Agaricomycotina</taxon>
        <taxon>Agaricomycetes</taxon>
        <taxon>Agaricomycetidae</taxon>
        <taxon>Boletales</taxon>
        <taxon>Boletineae</taxon>
        <taxon>Boletaceae</taxon>
        <taxon>Boletoideae</taxon>
        <taxon>Boletus</taxon>
    </lineage>
</organism>